<proteinExistence type="predicted"/>
<evidence type="ECO:0000313" key="2">
    <source>
        <dbReference type="EMBL" id="MFC3980255.1"/>
    </source>
</evidence>
<protein>
    <recommendedName>
        <fullName evidence="4">Lipoprotein</fullName>
    </recommendedName>
</protein>
<keyword evidence="1" id="KW-0732">Signal</keyword>
<dbReference type="EMBL" id="JBHSBC010000008">
    <property type="protein sequence ID" value="MFC3980255.1"/>
    <property type="molecule type" value="Genomic_DNA"/>
</dbReference>
<feature type="signal peptide" evidence="1">
    <location>
        <begin position="1"/>
        <end position="23"/>
    </location>
</feature>
<evidence type="ECO:0000256" key="1">
    <source>
        <dbReference type="SAM" id="SignalP"/>
    </source>
</evidence>
<dbReference type="Proteomes" id="UP001595698">
    <property type="component" value="Unassembled WGS sequence"/>
</dbReference>
<reference evidence="3" key="1">
    <citation type="journal article" date="2019" name="Int. J. Syst. Evol. Microbiol.">
        <title>The Global Catalogue of Microorganisms (GCM) 10K type strain sequencing project: providing services to taxonomists for standard genome sequencing and annotation.</title>
        <authorList>
            <consortium name="The Broad Institute Genomics Platform"/>
            <consortium name="The Broad Institute Genome Sequencing Center for Infectious Disease"/>
            <person name="Wu L."/>
            <person name="Ma J."/>
        </authorList>
    </citation>
    <scope>NUCLEOTIDE SEQUENCE [LARGE SCALE GENOMIC DNA]</scope>
    <source>
        <strain evidence="3">TBRC 7912</strain>
    </source>
</reference>
<dbReference type="RefSeq" id="WP_352012584.1">
    <property type="nucleotide sequence ID" value="NZ_JBHSBC010000008.1"/>
</dbReference>
<feature type="chain" id="PRO_5047381489" description="Lipoprotein" evidence="1">
    <location>
        <begin position="24"/>
        <end position="150"/>
    </location>
</feature>
<dbReference type="PROSITE" id="PS51257">
    <property type="entry name" value="PROKAR_LIPOPROTEIN"/>
    <property type="match status" value="1"/>
</dbReference>
<name>A0ABV8EXV8_9ACTN</name>
<evidence type="ECO:0008006" key="4">
    <source>
        <dbReference type="Google" id="ProtNLM"/>
    </source>
</evidence>
<accession>A0ABV8EXV8</accession>
<keyword evidence="3" id="KW-1185">Reference proteome</keyword>
<sequence>MKRAAPLSAAVLTAVLTMIPVVAGCGADGGVRVEGSAPPSKPPRGPVYVIAYLGDPLRRPSRLALDEFNSVTGIRWESWGGESAVGTGELSGTWCLPGCQERPYRGTITLSELIWHERAGYYGRFTVRADGLPPDKAKELTGGKLTVPES</sequence>
<organism evidence="2 3">
    <name type="scientific">Streptosporangium jomthongense</name>
    <dbReference type="NCBI Taxonomy" id="1193683"/>
    <lineage>
        <taxon>Bacteria</taxon>
        <taxon>Bacillati</taxon>
        <taxon>Actinomycetota</taxon>
        <taxon>Actinomycetes</taxon>
        <taxon>Streptosporangiales</taxon>
        <taxon>Streptosporangiaceae</taxon>
        <taxon>Streptosporangium</taxon>
    </lineage>
</organism>
<comment type="caution">
    <text evidence="2">The sequence shown here is derived from an EMBL/GenBank/DDBJ whole genome shotgun (WGS) entry which is preliminary data.</text>
</comment>
<evidence type="ECO:0000313" key="3">
    <source>
        <dbReference type="Proteomes" id="UP001595698"/>
    </source>
</evidence>
<gene>
    <name evidence="2" type="ORF">ACFOYY_09000</name>
</gene>